<organism evidence="1">
    <name type="scientific">Streptomyces tabacisoli</name>
    <dbReference type="NCBI Taxonomy" id="3156398"/>
    <lineage>
        <taxon>Bacteria</taxon>
        <taxon>Bacillati</taxon>
        <taxon>Actinomycetota</taxon>
        <taxon>Actinomycetes</taxon>
        <taxon>Kitasatosporales</taxon>
        <taxon>Streptomycetaceae</taxon>
        <taxon>Streptomyces</taxon>
    </lineage>
</organism>
<sequence>MTVTDTWPARAPLPTREADLHRIINSLARSLAEDDLSDAVYDALNDVLDAAEHFTPGQLLVIGNRFRSAARQLIYSAPHRTPVYPMDEIVRLKGLHEERPDLDGALLYVRRFAIAISALLDVMGDDG</sequence>
<accession>A0AAU8J541</accession>
<protein>
    <submittedName>
        <fullName evidence="1">Uncharacterized protein</fullName>
    </submittedName>
</protein>
<evidence type="ECO:0000313" key="1">
    <source>
        <dbReference type="EMBL" id="XCJ75021.1"/>
    </source>
</evidence>
<name>A0AAU8J541_9ACTN</name>
<proteinExistence type="predicted"/>
<reference evidence="1" key="1">
    <citation type="submission" date="2024-06" db="EMBL/GenBank/DDBJ databases">
        <title>Streptomyces sp. strain HUAS MG91 genome sequences.</title>
        <authorList>
            <person name="Mo P."/>
        </authorList>
    </citation>
    <scope>NUCLEOTIDE SEQUENCE</scope>
    <source>
        <strain evidence="1">HUAS MG91</strain>
    </source>
</reference>
<dbReference type="RefSeq" id="WP_353946457.1">
    <property type="nucleotide sequence ID" value="NZ_CP159534.1"/>
</dbReference>
<dbReference type="AlphaFoldDB" id="A0AAU8J541"/>
<dbReference type="KEGG" id="stac:ABII15_35885"/>
<dbReference type="EMBL" id="CP159534">
    <property type="protein sequence ID" value="XCJ75021.1"/>
    <property type="molecule type" value="Genomic_DNA"/>
</dbReference>
<gene>
    <name evidence="1" type="ORF">ABII15_35885</name>
</gene>